<dbReference type="EMBL" id="SRXW01000003">
    <property type="protein sequence ID" value="TGY88585.1"/>
    <property type="molecule type" value="Genomic_DNA"/>
</dbReference>
<feature type="transmembrane region" description="Helical" evidence="1">
    <location>
        <begin position="66"/>
        <end position="91"/>
    </location>
</feature>
<keyword evidence="1" id="KW-0472">Membrane</keyword>
<feature type="transmembrane region" description="Helical" evidence="1">
    <location>
        <begin position="112"/>
        <end position="138"/>
    </location>
</feature>
<dbReference type="Proteomes" id="UP000308054">
    <property type="component" value="Unassembled WGS sequence"/>
</dbReference>
<dbReference type="Pfam" id="PF02517">
    <property type="entry name" value="Rce1-like"/>
    <property type="match status" value="1"/>
</dbReference>
<keyword evidence="4" id="KW-1185">Reference proteome</keyword>
<dbReference type="GO" id="GO:0004175">
    <property type="term" value="F:endopeptidase activity"/>
    <property type="evidence" value="ECO:0007669"/>
    <property type="project" value="UniProtKB-ARBA"/>
</dbReference>
<feature type="transmembrane region" description="Helical" evidence="1">
    <location>
        <begin position="300"/>
        <end position="318"/>
    </location>
</feature>
<feature type="transmembrane region" description="Helical" evidence="1">
    <location>
        <begin position="247"/>
        <end position="269"/>
    </location>
</feature>
<proteinExistence type="predicted"/>
<dbReference type="GO" id="GO:0006508">
    <property type="term" value="P:proteolysis"/>
    <property type="evidence" value="ECO:0007669"/>
    <property type="project" value="UniProtKB-KW"/>
</dbReference>
<keyword evidence="3" id="KW-0482">Metalloprotease</keyword>
<feature type="transmembrane region" description="Helical" evidence="1">
    <location>
        <begin position="197"/>
        <end position="215"/>
    </location>
</feature>
<keyword evidence="3" id="KW-0645">Protease</keyword>
<sequence>MKTALYAPWPEAARRSWGWAALLLVVLFYLAGALLYGVGQLVWIVATRGAGVFADEAALEAALATLPPAGVLFALLLVQFLVWGGLAWLWLRAFERRGVASIGMGPRQAGRRFFGGLFLSAAVLAALAVAVALMGVVFPVDIAGEVAAADWGRLADPGVWLVFGAIALFFLLQGGIEEVVFRGWLMSTLAARWGRTAGVIATTLAFTLLHAHVLLAGLANGLAGLAGIFMTGLFLALLALRQGSIWGVIGLHGGFNALTLISTLAVALARSPETPLGVLIVETFQRATGLEAGAGFQPQALAQALVFALFSAVLIWRMPARR</sequence>
<dbReference type="PANTHER" id="PTHR39430">
    <property type="entry name" value="MEMBRANE-ASSOCIATED PROTEASE-RELATED"/>
    <property type="match status" value="1"/>
</dbReference>
<gene>
    <name evidence="3" type="ORF">E5163_12295</name>
</gene>
<keyword evidence="1" id="KW-1133">Transmembrane helix</keyword>
<comment type="caution">
    <text evidence="3">The sequence shown here is derived from an EMBL/GenBank/DDBJ whole genome shotgun (WGS) entry which is preliminary data.</text>
</comment>
<feature type="transmembrane region" description="Helical" evidence="1">
    <location>
        <begin position="21"/>
        <end position="46"/>
    </location>
</feature>
<dbReference type="RefSeq" id="WP_135996431.1">
    <property type="nucleotide sequence ID" value="NZ_CP071057.1"/>
</dbReference>
<name>A0A4S2GZE8_9PROT</name>
<keyword evidence="3" id="KW-0378">Hydrolase</keyword>
<feature type="transmembrane region" description="Helical" evidence="1">
    <location>
        <begin position="221"/>
        <end position="240"/>
    </location>
</feature>
<organism evidence="3 4">
    <name type="scientific">Marinicauda algicola</name>
    <dbReference type="NCBI Taxonomy" id="2029849"/>
    <lineage>
        <taxon>Bacteria</taxon>
        <taxon>Pseudomonadati</taxon>
        <taxon>Pseudomonadota</taxon>
        <taxon>Alphaproteobacteria</taxon>
        <taxon>Maricaulales</taxon>
        <taxon>Maricaulaceae</taxon>
        <taxon>Marinicauda</taxon>
    </lineage>
</organism>
<evidence type="ECO:0000313" key="4">
    <source>
        <dbReference type="Proteomes" id="UP000308054"/>
    </source>
</evidence>
<feature type="transmembrane region" description="Helical" evidence="1">
    <location>
        <begin position="158"/>
        <end position="176"/>
    </location>
</feature>
<dbReference type="AlphaFoldDB" id="A0A4S2GZE8"/>
<reference evidence="3 4" key="1">
    <citation type="journal article" date="2017" name="Int. J. Syst. Evol. Microbiol.">
        <title>Marinicauda algicola sp. nov., isolated from a marine red alga Rhodosorus marinus.</title>
        <authorList>
            <person name="Jeong S.E."/>
            <person name="Jeon S.H."/>
            <person name="Chun B.H."/>
            <person name="Kim D.W."/>
            <person name="Jeon C.O."/>
        </authorList>
    </citation>
    <scope>NUCLEOTIDE SEQUENCE [LARGE SCALE GENOMIC DNA]</scope>
    <source>
        <strain evidence="3 4">JCM 31718</strain>
    </source>
</reference>
<dbReference type="OrthoDB" id="193898at2"/>
<evidence type="ECO:0000259" key="2">
    <source>
        <dbReference type="Pfam" id="PF02517"/>
    </source>
</evidence>
<evidence type="ECO:0000313" key="3">
    <source>
        <dbReference type="EMBL" id="TGY88585.1"/>
    </source>
</evidence>
<dbReference type="GO" id="GO:0080120">
    <property type="term" value="P:CAAX-box protein maturation"/>
    <property type="evidence" value="ECO:0007669"/>
    <property type="project" value="UniProtKB-ARBA"/>
</dbReference>
<dbReference type="PANTHER" id="PTHR39430:SF1">
    <property type="entry name" value="PROTEASE"/>
    <property type="match status" value="1"/>
</dbReference>
<keyword evidence="1" id="KW-0812">Transmembrane</keyword>
<dbReference type="InterPro" id="IPR003675">
    <property type="entry name" value="Rce1/LyrA-like_dom"/>
</dbReference>
<dbReference type="GO" id="GO:0008237">
    <property type="term" value="F:metallopeptidase activity"/>
    <property type="evidence" value="ECO:0007669"/>
    <property type="project" value="UniProtKB-KW"/>
</dbReference>
<evidence type="ECO:0000256" key="1">
    <source>
        <dbReference type="SAM" id="Phobius"/>
    </source>
</evidence>
<protein>
    <submittedName>
        <fullName evidence="3">CPBP family intramembrane metalloprotease</fullName>
    </submittedName>
</protein>
<accession>A0A4S2GZE8</accession>
<feature type="domain" description="CAAX prenyl protease 2/Lysostaphin resistance protein A-like" evidence="2">
    <location>
        <begin position="163"/>
        <end position="258"/>
    </location>
</feature>